<evidence type="ECO:0000313" key="2">
    <source>
        <dbReference type="Proteomes" id="UP000509750"/>
    </source>
</evidence>
<dbReference type="KEGG" id="halg:HUG10_18310"/>
<dbReference type="OrthoDB" id="242474at2157"/>
<evidence type="ECO:0000313" key="1">
    <source>
        <dbReference type="EMBL" id="QLG29364.1"/>
    </source>
</evidence>
<reference evidence="1 2" key="1">
    <citation type="submission" date="2020-07" db="EMBL/GenBank/DDBJ databases">
        <title>Gai3-2, isolated from salt lake.</title>
        <authorList>
            <person name="Cui H."/>
            <person name="Shi X."/>
        </authorList>
    </citation>
    <scope>NUCLEOTIDE SEQUENCE [LARGE SCALE GENOMIC DNA]</scope>
    <source>
        <strain evidence="1 2">Gai3-2</strain>
    </source>
</reference>
<name>A0A7D5GNI1_9EURY</name>
<protein>
    <submittedName>
        <fullName evidence="1">Uncharacterized protein</fullName>
    </submittedName>
</protein>
<gene>
    <name evidence="1" type="ORF">HUG10_18310</name>
</gene>
<accession>A0A7D5GNI1</accession>
<keyword evidence="2" id="KW-1185">Reference proteome</keyword>
<dbReference type="Proteomes" id="UP000509750">
    <property type="component" value="Chromosome"/>
</dbReference>
<proteinExistence type="predicted"/>
<dbReference type="EMBL" id="CP058529">
    <property type="protein sequence ID" value="QLG29364.1"/>
    <property type="molecule type" value="Genomic_DNA"/>
</dbReference>
<dbReference type="RefSeq" id="WP_179170938.1">
    <property type="nucleotide sequence ID" value="NZ_CP058529.1"/>
</dbReference>
<sequence>MPPSTETARLALALLVVASLVAVPAAVDARAPAQAVCGVCTDQLDDAAADRGVALERASSDLTIRVAENGSTRWTAHVTLAQGAEALRNDSLREAVVADARRRTVADPGAVASRVDDDTLVVSYRVDGATERETGVLLFTAFHENGPVVPFAMGGPGPIYLGADAVALHAPEGRAVAGDDGRADGSTGDVHWTGAETGIDRSTVVAFVPENAAFPGVRAGVARLLFRL</sequence>
<dbReference type="GeneID" id="56030829"/>
<organism evidence="1 2">
    <name type="scientific">Halorarum halophilum</name>
    <dbReference type="NCBI Taxonomy" id="2743090"/>
    <lineage>
        <taxon>Archaea</taxon>
        <taxon>Methanobacteriati</taxon>
        <taxon>Methanobacteriota</taxon>
        <taxon>Stenosarchaea group</taxon>
        <taxon>Halobacteria</taxon>
        <taxon>Halobacteriales</taxon>
        <taxon>Haloferacaceae</taxon>
        <taxon>Halorarum</taxon>
    </lineage>
</organism>
<dbReference type="AlphaFoldDB" id="A0A7D5GNI1"/>